<evidence type="ECO:0000313" key="3">
    <source>
        <dbReference type="EMBL" id="MDQ9125447.1"/>
    </source>
</evidence>
<feature type="domain" description="VapC50 C-terminal" evidence="2">
    <location>
        <begin position="132"/>
        <end position="185"/>
    </location>
</feature>
<name>A0AAJ1Y9R0_SERFO</name>
<dbReference type="InterPro" id="IPR002716">
    <property type="entry name" value="PIN_dom"/>
</dbReference>
<dbReference type="AlphaFoldDB" id="A0AAJ1Y9R0"/>
<dbReference type="EMBL" id="JAVIGA010000002">
    <property type="protein sequence ID" value="MDQ9125447.1"/>
    <property type="molecule type" value="Genomic_DNA"/>
</dbReference>
<organism evidence="3 4">
    <name type="scientific">Serratia fonticola</name>
    <dbReference type="NCBI Taxonomy" id="47917"/>
    <lineage>
        <taxon>Bacteria</taxon>
        <taxon>Pseudomonadati</taxon>
        <taxon>Pseudomonadota</taxon>
        <taxon>Gammaproteobacteria</taxon>
        <taxon>Enterobacterales</taxon>
        <taxon>Yersiniaceae</taxon>
        <taxon>Serratia</taxon>
    </lineage>
</organism>
<reference evidence="3" key="1">
    <citation type="submission" date="2023-08" db="EMBL/GenBank/DDBJ databases">
        <title>The Comparative Genomic Analysis of Yersiniaceae from Polar Regions.</title>
        <authorList>
            <person name="Goncharov A."/>
            <person name="Aslanov B."/>
            <person name="Kolodzhieva V."/>
            <person name="Azarov D."/>
            <person name="Mochov A."/>
            <person name="Lebedeva E."/>
        </authorList>
    </citation>
    <scope>NUCLEOTIDE SEQUENCE</scope>
    <source>
        <strain evidence="3">Vf</strain>
    </source>
</reference>
<dbReference type="Proteomes" id="UP001224622">
    <property type="component" value="Unassembled WGS sequence"/>
</dbReference>
<comment type="caution">
    <text evidence="3">The sequence shown here is derived from an EMBL/GenBank/DDBJ whole genome shotgun (WGS) entry which is preliminary data.</text>
</comment>
<gene>
    <name evidence="3" type="ORF">RDT67_03255</name>
</gene>
<sequence length="191" mass="21662">MTHSPYPALLDACVLYPARLRDLLMHLGLRGLYQPKWTAQIHEEWKRNLLVNRRDLQAEQLDRVHALMDKAMPDANVIGHEQLVDSIRLPDQDDRHVLAAAIIANAEVIVTYNLKDFPVDYLSTFGIEAIHPDDFVSDLIDLNHALALEAVTNLRQALKNPPMTADSFLASLTQIEMAKTVKALEDYKFIL</sequence>
<proteinExistence type="predicted"/>
<dbReference type="Pfam" id="PF13470">
    <property type="entry name" value="PIN_3"/>
    <property type="match status" value="1"/>
</dbReference>
<accession>A0AAJ1Y9R0</accession>
<feature type="domain" description="PIN" evidence="1">
    <location>
        <begin position="9"/>
        <end position="114"/>
    </location>
</feature>
<evidence type="ECO:0000259" key="1">
    <source>
        <dbReference type="Pfam" id="PF13470"/>
    </source>
</evidence>
<dbReference type="Pfam" id="PF26343">
    <property type="entry name" value="VapC50_C"/>
    <property type="match status" value="1"/>
</dbReference>
<protein>
    <submittedName>
        <fullName evidence="3">PIN domain-containing protein</fullName>
    </submittedName>
</protein>
<dbReference type="InterPro" id="IPR058652">
    <property type="entry name" value="VapC50_C"/>
</dbReference>
<evidence type="ECO:0000259" key="2">
    <source>
        <dbReference type="Pfam" id="PF26343"/>
    </source>
</evidence>
<dbReference type="RefSeq" id="WP_098929760.1">
    <property type="nucleotide sequence ID" value="NZ_CAMKVM010000022.1"/>
</dbReference>
<evidence type="ECO:0000313" key="4">
    <source>
        <dbReference type="Proteomes" id="UP001224622"/>
    </source>
</evidence>